<reference evidence="1 2" key="1">
    <citation type="submission" date="2019-07" db="EMBL/GenBank/DDBJ databases">
        <title>Whole genome shotgun sequence of Adhaeribacter aerolatus NBRC 106133.</title>
        <authorList>
            <person name="Hosoyama A."/>
            <person name="Uohara A."/>
            <person name="Ohji S."/>
            <person name="Ichikawa N."/>
        </authorList>
    </citation>
    <scope>NUCLEOTIDE SEQUENCE [LARGE SCALE GENOMIC DNA]</scope>
    <source>
        <strain evidence="1 2">NBRC 106133</strain>
    </source>
</reference>
<gene>
    <name evidence="1" type="ORF">AAE02nite_49420</name>
</gene>
<evidence type="ECO:0000313" key="2">
    <source>
        <dbReference type="Proteomes" id="UP000321532"/>
    </source>
</evidence>
<dbReference type="EMBL" id="BJYS01000056">
    <property type="protein sequence ID" value="GEO07278.1"/>
    <property type="molecule type" value="Genomic_DNA"/>
</dbReference>
<sequence>MIMLGANQLLTMLQEQPCSAILNSNQELIGPWHDGALFLASQWAPQAKKSGVLYFAHVLAPGTYGQSSFEKFYQLAQHHLQIETFTTDEEAAAWLLD</sequence>
<evidence type="ECO:0000313" key="1">
    <source>
        <dbReference type="EMBL" id="GEO07278.1"/>
    </source>
</evidence>
<comment type="caution">
    <text evidence="1">The sequence shown here is derived from an EMBL/GenBank/DDBJ whole genome shotgun (WGS) entry which is preliminary data.</text>
</comment>
<organism evidence="1 2">
    <name type="scientific">Adhaeribacter aerolatus</name>
    <dbReference type="NCBI Taxonomy" id="670289"/>
    <lineage>
        <taxon>Bacteria</taxon>
        <taxon>Pseudomonadati</taxon>
        <taxon>Bacteroidota</taxon>
        <taxon>Cytophagia</taxon>
        <taxon>Cytophagales</taxon>
        <taxon>Hymenobacteraceae</taxon>
        <taxon>Adhaeribacter</taxon>
    </lineage>
</organism>
<accession>A0A512B5N8</accession>
<keyword evidence="2" id="KW-1185">Reference proteome</keyword>
<name>A0A512B5N8_9BACT</name>
<protein>
    <recommendedName>
        <fullName evidence="3">STAS/SEC14 domain-containing protein</fullName>
    </recommendedName>
</protein>
<proteinExistence type="predicted"/>
<dbReference type="Proteomes" id="UP000321532">
    <property type="component" value="Unassembled WGS sequence"/>
</dbReference>
<dbReference type="AlphaFoldDB" id="A0A512B5N8"/>
<evidence type="ECO:0008006" key="3">
    <source>
        <dbReference type="Google" id="ProtNLM"/>
    </source>
</evidence>